<keyword evidence="2" id="KW-1185">Reference proteome</keyword>
<dbReference type="EMBL" id="LRDB01000052">
    <property type="protein sequence ID" value="KYG71956.1"/>
    <property type="molecule type" value="Genomic_DNA"/>
</dbReference>
<dbReference type="RefSeq" id="WP_068419193.1">
    <property type="nucleotide sequence ID" value="NZ_LRDB01000052.1"/>
</dbReference>
<evidence type="ECO:0008006" key="3">
    <source>
        <dbReference type="Google" id="ProtNLM"/>
    </source>
</evidence>
<reference evidence="1 2" key="1">
    <citation type="submission" date="2016-01" db="EMBL/GenBank/DDBJ databases">
        <title>Genome sequencing of Roseivirga echinicomitans KMM 6058.</title>
        <authorList>
            <person name="Selvaratnam C."/>
            <person name="Thevarajoo S."/>
            <person name="Goh K.M."/>
            <person name="Ee R."/>
            <person name="Chan K.-G."/>
            <person name="Chong C.S."/>
        </authorList>
    </citation>
    <scope>NUCLEOTIDE SEQUENCE [LARGE SCALE GENOMIC DNA]</scope>
    <source>
        <strain evidence="1 2">KMM 6058</strain>
    </source>
</reference>
<dbReference type="STRING" id="296218.AWN68_12300"/>
<dbReference type="InterPro" id="IPR011250">
    <property type="entry name" value="OMP/PagP_B-barrel"/>
</dbReference>
<dbReference type="Proteomes" id="UP000075615">
    <property type="component" value="Unassembled WGS sequence"/>
</dbReference>
<evidence type="ECO:0000313" key="2">
    <source>
        <dbReference type="Proteomes" id="UP000075615"/>
    </source>
</evidence>
<proteinExistence type="predicted"/>
<dbReference type="OrthoDB" id="1175123at2"/>
<dbReference type="AlphaFoldDB" id="A0A150WZX1"/>
<organism evidence="1 2">
    <name type="scientific">Roseivirga echinicomitans</name>
    <dbReference type="NCBI Taxonomy" id="296218"/>
    <lineage>
        <taxon>Bacteria</taxon>
        <taxon>Pseudomonadati</taxon>
        <taxon>Bacteroidota</taxon>
        <taxon>Cytophagia</taxon>
        <taxon>Cytophagales</taxon>
        <taxon>Roseivirgaceae</taxon>
        <taxon>Roseivirga</taxon>
    </lineage>
</organism>
<dbReference type="SUPFAM" id="SSF56925">
    <property type="entry name" value="OMPA-like"/>
    <property type="match status" value="1"/>
</dbReference>
<comment type="caution">
    <text evidence="1">The sequence shown here is derived from an EMBL/GenBank/DDBJ whole genome shotgun (WGS) entry which is preliminary data.</text>
</comment>
<sequence>MKNLLIFVFTFCTLLCYGQNETNHIERKGFVIGFGIGGGAISISDSDQAMPFDEAQAGGSFPNLKVGWMVNDRLAILGMYAGMGYAYEDNDRSFDAFMPSVQYWVKDRWWVNAGAGLAMDFPAIYEDNIKNEDWNFGGAVALSTGYELVQKKRFALDLQTQLQLGWTNLSNNKDRDVVILSFGVGFNWY</sequence>
<gene>
    <name evidence="1" type="ORF">AWN68_12300</name>
</gene>
<evidence type="ECO:0000313" key="1">
    <source>
        <dbReference type="EMBL" id="KYG71956.1"/>
    </source>
</evidence>
<protein>
    <recommendedName>
        <fullName evidence="3">Outer membrane protein beta-barrel domain-containing protein</fullName>
    </recommendedName>
</protein>
<accession>A0A150WZX1</accession>
<name>A0A150WZX1_9BACT</name>